<dbReference type="KEGG" id="adl:AURDEDRAFT_116088"/>
<accession>J0WXA4</accession>
<protein>
    <recommendedName>
        <fullName evidence="3">Nudix hydrolase domain-containing protein</fullName>
    </recommendedName>
</protein>
<proteinExistence type="predicted"/>
<organism evidence="1 2">
    <name type="scientific">Auricularia subglabra (strain TFB-10046 / SS5)</name>
    <name type="common">White-rot fungus</name>
    <name type="synonym">Auricularia delicata (strain TFB10046)</name>
    <dbReference type="NCBI Taxonomy" id="717982"/>
    <lineage>
        <taxon>Eukaryota</taxon>
        <taxon>Fungi</taxon>
        <taxon>Dikarya</taxon>
        <taxon>Basidiomycota</taxon>
        <taxon>Agaricomycotina</taxon>
        <taxon>Agaricomycetes</taxon>
        <taxon>Auriculariales</taxon>
        <taxon>Auriculariaceae</taxon>
        <taxon>Auricularia</taxon>
    </lineage>
</organism>
<dbReference type="EMBL" id="JH687812">
    <property type="protein sequence ID" value="EJD39530.1"/>
    <property type="molecule type" value="Genomic_DNA"/>
</dbReference>
<dbReference type="Proteomes" id="UP000006514">
    <property type="component" value="Unassembled WGS sequence"/>
</dbReference>
<reference evidence="2" key="1">
    <citation type="journal article" date="2012" name="Science">
        <title>The Paleozoic origin of enzymatic lignin decomposition reconstructed from 31 fungal genomes.</title>
        <authorList>
            <person name="Floudas D."/>
            <person name="Binder M."/>
            <person name="Riley R."/>
            <person name="Barry K."/>
            <person name="Blanchette R.A."/>
            <person name="Henrissat B."/>
            <person name="Martinez A.T."/>
            <person name="Otillar R."/>
            <person name="Spatafora J.W."/>
            <person name="Yadav J.S."/>
            <person name="Aerts A."/>
            <person name="Benoit I."/>
            <person name="Boyd A."/>
            <person name="Carlson A."/>
            <person name="Copeland A."/>
            <person name="Coutinho P.M."/>
            <person name="de Vries R.P."/>
            <person name="Ferreira P."/>
            <person name="Findley K."/>
            <person name="Foster B."/>
            <person name="Gaskell J."/>
            <person name="Glotzer D."/>
            <person name="Gorecki P."/>
            <person name="Heitman J."/>
            <person name="Hesse C."/>
            <person name="Hori C."/>
            <person name="Igarashi K."/>
            <person name="Jurgens J.A."/>
            <person name="Kallen N."/>
            <person name="Kersten P."/>
            <person name="Kohler A."/>
            <person name="Kuees U."/>
            <person name="Kumar T.K.A."/>
            <person name="Kuo A."/>
            <person name="LaButti K."/>
            <person name="Larrondo L.F."/>
            <person name="Lindquist E."/>
            <person name="Ling A."/>
            <person name="Lombard V."/>
            <person name="Lucas S."/>
            <person name="Lundell T."/>
            <person name="Martin R."/>
            <person name="McLaughlin D.J."/>
            <person name="Morgenstern I."/>
            <person name="Morin E."/>
            <person name="Murat C."/>
            <person name="Nagy L.G."/>
            <person name="Nolan M."/>
            <person name="Ohm R.A."/>
            <person name="Patyshakuliyeva A."/>
            <person name="Rokas A."/>
            <person name="Ruiz-Duenas F.J."/>
            <person name="Sabat G."/>
            <person name="Salamov A."/>
            <person name="Samejima M."/>
            <person name="Schmutz J."/>
            <person name="Slot J.C."/>
            <person name="St John F."/>
            <person name="Stenlid J."/>
            <person name="Sun H."/>
            <person name="Sun S."/>
            <person name="Syed K."/>
            <person name="Tsang A."/>
            <person name="Wiebenga A."/>
            <person name="Young D."/>
            <person name="Pisabarro A."/>
            <person name="Eastwood D.C."/>
            <person name="Martin F."/>
            <person name="Cullen D."/>
            <person name="Grigoriev I.V."/>
            <person name="Hibbett D.S."/>
        </authorList>
    </citation>
    <scope>NUCLEOTIDE SEQUENCE [LARGE SCALE GENOMIC DNA]</scope>
    <source>
        <strain evidence="2">TFB10046</strain>
    </source>
</reference>
<sequence length="215" mass="24750">MLADDFEPKPTAFSSPEFAYSSQWSPLDLVIGAGAIILDSSLERVIVLYDTETQRYRMPWAMHDGPSIAQFIASPFDQVTKETGFTIEKYPLPMLERYYRNPDVRDWRQLQVDTRLKDVYTDEPFYTSFDVFWSPIPGEPESPWLDSKQRMRMWFACRAVSGSPASKNVTFEPFAVAEEKLKNEDNEWPDTGGLAALRQLVDILRRLPQRPAPST</sequence>
<keyword evidence="2" id="KW-1185">Reference proteome</keyword>
<dbReference type="InParanoid" id="J0WXA4"/>
<dbReference type="AlphaFoldDB" id="J0WXA4"/>
<gene>
    <name evidence="1" type="ORF">AURDEDRAFT_116088</name>
</gene>
<evidence type="ECO:0000313" key="1">
    <source>
        <dbReference type="EMBL" id="EJD39530.1"/>
    </source>
</evidence>
<name>J0WXA4_AURST</name>
<evidence type="ECO:0000313" key="2">
    <source>
        <dbReference type="Proteomes" id="UP000006514"/>
    </source>
</evidence>
<evidence type="ECO:0008006" key="3">
    <source>
        <dbReference type="Google" id="ProtNLM"/>
    </source>
</evidence>